<keyword evidence="2" id="KW-1185">Reference proteome</keyword>
<evidence type="ECO:0000313" key="2">
    <source>
        <dbReference type="Proteomes" id="UP001183202"/>
    </source>
</evidence>
<protein>
    <recommendedName>
        <fullName evidence="3">Transposase</fullName>
    </recommendedName>
</protein>
<dbReference type="Proteomes" id="UP001183202">
    <property type="component" value="Unassembled WGS sequence"/>
</dbReference>
<name>A0ABU2N8C7_9PSEU</name>
<accession>A0ABU2N8C7</accession>
<evidence type="ECO:0008006" key="3">
    <source>
        <dbReference type="Google" id="ProtNLM"/>
    </source>
</evidence>
<dbReference type="RefSeq" id="WP_311555564.1">
    <property type="nucleotide sequence ID" value="NZ_JAVREJ010000004.1"/>
</dbReference>
<dbReference type="EMBL" id="JAVREJ010000004">
    <property type="protein sequence ID" value="MDT0349544.1"/>
    <property type="molecule type" value="Genomic_DNA"/>
</dbReference>
<evidence type="ECO:0000313" key="1">
    <source>
        <dbReference type="EMBL" id="MDT0349544.1"/>
    </source>
</evidence>
<comment type="caution">
    <text evidence="1">The sequence shown here is derived from an EMBL/GenBank/DDBJ whole genome shotgun (WGS) entry which is preliminary data.</text>
</comment>
<sequence length="65" mass="7448">MNWIEAEFAALRYFALNGTDHRSHAEQNSAIAGYVRWHNIRAQPKVNFATDSPIRTWTDYPAKAA</sequence>
<gene>
    <name evidence="1" type="ORF">RM445_08420</name>
</gene>
<reference evidence="2" key="1">
    <citation type="submission" date="2023-07" db="EMBL/GenBank/DDBJ databases">
        <title>30 novel species of actinomycetes from the DSMZ collection.</title>
        <authorList>
            <person name="Nouioui I."/>
        </authorList>
    </citation>
    <scope>NUCLEOTIDE SEQUENCE [LARGE SCALE GENOMIC DNA]</scope>
    <source>
        <strain evidence="2">DSM 45834</strain>
    </source>
</reference>
<proteinExistence type="predicted"/>
<organism evidence="1 2">
    <name type="scientific">Pseudonocardia charpentierae</name>
    <dbReference type="NCBI Taxonomy" id="3075545"/>
    <lineage>
        <taxon>Bacteria</taxon>
        <taxon>Bacillati</taxon>
        <taxon>Actinomycetota</taxon>
        <taxon>Actinomycetes</taxon>
        <taxon>Pseudonocardiales</taxon>
        <taxon>Pseudonocardiaceae</taxon>
        <taxon>Pseudonocardia</taxon>
    </lineage>
</organism>